<dbReference type="FunFam" id="1.25.40.10:FF:000285">
    <property type="entry name" value="Pentatricopeptide repeat-containing protein, chloroplastic"/>
    <property type="match status" value="1"/>
</dbReference>
<dbReference type="GO" id="GO:0009451">
    <property type="term" value="P:RNA modification"/>
    <property type="evidence" value="ECO:0007669"/>
    <property type="project" value="InterPro"/>
</dbReference>
<dbReference type="InterPro" id="IPR011990">
    <property type="entry name" value="TPR-like_helical_dom_sf"/>
</dbReference>
<protein>
    <recommendedName>
        <fullName evidence="5">Pentatricopeptide repeat-containing protein</fullName>
    </recommendedName>
</protein>
<dbReference type="AlphaFoldDB" id="A0AAE0AII2"/>
<dbReference type="Proteomes" id="UP001281410">
    <property type="component" value="Unassembled WGS sequence"/>
</dbReference>
<dbReference type="Pfam" id="PF01535">
    <property type="entry name" value="PPR"/>
    <property type="match status" value="2"/>
</dbReference>
<feature type="repeat" description="PPR" evidence="2">
    <location>
        <begin position="176"/>
        <end position="210"/>
    </location>
</feature>
<dbReference type="Gene3D" id="1.25.40.10">
    <property type="entry name" value="Tetratricopeptide repeat domain"/>
    <property type="match status" value="2"/>
</dbReference>
<sequence>MQSEVAISIETVSLVISVFGKSGNVVEGKKLHGFAIKARLCDDVLLTSLLDFYAKCGELGNAAQLFSDIPHRNNITWNAKISGFVQNGHINEAIELFRQIEAAGLEPDAVILRSLVDAYSNLGVLQWGKVIHGYVIRNFLYKDDNTLLETSILNRNIRCGNISSARECFNRTLVRDIVTWTSMIEGYAIHGLGYEALNLIDQVVENGISPNSVHLFKFIICL</sequence>
<keyword evidence="1" id="KW-0677">Repeat</keyword>
<dbReference type="InterPro" id="IPR002885">
    <property type="entry name" value="PPR_rpt"/>
</dbReference>
<dbReference type="NCBIfam" id="TIGR00756">
    <property type="entry name" value="PPR"/>
    <property type="match status" value="2"/>
</dbReference>
<dbReference type="PANTHER" id="PTHR47926">
    <property type="entry name" value="PENTATRICOPEPTIDE REPEAT-CONTAINING PROTEIN"/>
    <property type="match status" value="1"/>
</dbReference>
<proteinExistence type="predicted"/>
<evidence type="ECO:0000256" key="1">
    <source>
        <dbReference type="ARBA" id="ARBA00022737"/>
    </source>
</evidence>
<organism evidence="3 4">
    <name type="scientific">Dipteronia sinensis</name>
    <dbReference type="NCBI Taxonomy" id="43782"/>
    <lineage>
        <taxon>Eukaryota</taxon>
        <taxon>Viridiplantae</taxon>
        <taxon>Streptophyta</taxon>
        <taxon>Embryophyta</taxon>
        <taxon>Tracheophyta</taxon>
        <taxon>Spermatophyta</taxon>
        <taxon>Magnoliopsida</taxon>
        <taxon>eudicotyledons</taxon>
        <taxon>Gunneridae</taxon>
        <taxon>Pentapetalae</taxon>
        <taxon>rosids</taxon>
        <taxon>malvids</taxon>
        <taxon>Sapindales</taxon>
        <taxon>Sapindaceae</taxon>
        <taxon>Hippocastanoideae</taxon>
        <taxon>Acereae</taxon>
        <taxon>Dipteronia</taxon>
    </lineage>
</organism>
<feature type="repeat" description="PPR" evidence="2">
    <location>
        <begin position="73"/>
        <end position="107"/>
    </location>
</feature>
<comment type="caution">
    <text evidence="3">The sequence shown here is derived from an EMBL/GenBank/DDBJ whole genome shotgun (WGS) entry which is preliminary data.</text>
</comment>
<keyword evidence="4" id="KW-1185">Reference proteome</keyword>
<evidence type="ECO:0008006" key="5">
    <source>
        <dbReference type="Google" id="ProtNLM"/>
    </source>
</evidence>
<gene>
    <name evidence="3" type="ORF">Dsin_011977</name>
</gene>
<dbReference type="EMBL" id="JANJYJ010000004">
    <property type="protein sequence ID" value="KAK3218007.1"/>
    <property type="molecule type" value="Genomic_DNA"/>
</dbReference>
<name>A0AAE0AII2_9ROSI</name>
<dbReference type="InterPro" id="IPR046960">
    <property type="entry name" value="PPR_At4g14850-like_plant"/>
</dbReference>
<dbReference type="Pfam" id="PF13041">
    <property type="entry name" value="PPR_2"/>
    <property type="match status" value="1"/>
</dbReference>
<evidence type="ECO:0000313" key="4">
    <source>
        <dbReference type="Proteomes" id="UP001281410"/>
    </source>
</evidence>
<evidence type="ECO:0000313" key="3">
    <source>
        <dbReference type="EMBL" id="KAK3218007.1"/>
    </source>
</evidence>
<dbReference type="GO" id="GO:0003723">
    <property type="term" value="F:RNA binding"/>
    <property type="evidence" value="ECO:0007669"/>
    <property type="project" value="InterPro"/>
</dbReference>
<accession>A0AAE0AII2</accession>
<dbReference type="PANTHER" id="PTHR47926:SF347">
    <property type="entry name" value="PENTATRICOPEPTIDE REPEAT-CONTAINING PROTEIN"/>
    <property type="match status" value="1"/>
</dbReference>
<reference evidence="3" key="1">
    <citation type="journal article" date="2023" name="Plant J.">
        <title>Genome sequences and population genomics provide insights into the demographic history, inbreeding, and mutation load of two 'living fossil' tree species of Dipteronia.</title>
        <authorList>
            <person name="Feng Y."/>
            <person name="Comes H.P."/>
            <person name="Chen J."/>
            <person name="Zhu S."/>
            <person name="Lu R."/>
            <person name="Zhang X."/>
            <person name="Li P."/>
            <person name="Qiu J."/>
            <person name="Olsen K.M."/>
            <person name="Qiu Y."/>
        </authorList>
    </citation>
    <scope>NUCLEOTIDE SEQUENCE</scope>
    <source>
        <strain evidence="3">NBL</strain>
    </source>
</reference>
<evidence type="ECO:0000256" key="2">
    <source>
        <dbReference type="PROSITE-ProRule" id="PRU00708"/>
    </source>
</evidence>
<dbReference type="PROSITE" id="PS51375">
    <property type="entry name" value="PPR"/>
    <property type="match status" value="2"/>
</dbReference>